<reference evidence="2" key="1">
    <citation type="journal article" date="2020" name="Cell">
        <title>Large-Scale Comparative Analyses of Tick Genomes Elucidate Their Genetic Diversity and Vector Capacities.</title>
        <authorList>
            <consortium name="Tick Genome and Microbiome Consortium (TIGMIC)"/>
            <person name="Jia N."/>
            <person name="Wang J."/>
            <person name="Shi W."/>
            <person name="Du L."/>
            <person name="Sun Y."/>
            <person name="Zhan W."/>
            <person name="Jiang J.F."/>
            <person name="Wang Q."/>
            <person name="Zhang B."/>
            <person name="Ji P."/>
            <person name="Bell-Sakyi L."/>
            <person name="Cui X.M."/>
            <person name="Yuan T.T."/>
            <person name="Jiang B.G."/>
            <person name="Yang W.F."/>
            <person name="Lam T.T."/>
            <person name="Chang Q.C."/>
            <person name="Ding S.J."/>
            <person name="Wang X.J."/>
            <person name="Zhu J.G."/>
            <person name="Ruan X.D."/>
            <person name="Zhao L."/>
            <person name="Wei J.T."/>
            <person name="Ye R.Z."/>
            <person name="Que T.C."/>
            <person name="Du C.H."/>
            <person name="Zhou Y.H."/>
            <person name="Cheng J.X."/>
            <person name="Dai P.F."/>
            <person name="Guo W.B."/>
            <person name="Han X.H."/>
            <person name="Huang E.J."/>
            <person name="Li L.F."/>
            <person name="Wei W."/>
            <person name="Gao Y.C."/>
            <person name="Liu J.Z."/>
            <person name="Shao H.Z."/>
            <person name="Wang X."/>
            <person name="Wang C.C."/>
            <person name="Yang T.C."/>
            <person name="Huo Q.B."/>
            <person name="Li W."/>
            <person name="Chen H.Y."/>
            <person name="Chen S.E."/>
            <person name="Zhou L.G."/>
            <person name="Ni X.B."/>
            <person name="Tian J.H."/>
            <person name="Sheng Y."/>
            <person name="Liu T."/>
            <person name="Pan Y.S."/>
            <person name="Xia L.Y."/>
            <person name="Li J."/>
            <person name="Zhao F."/>
            <person name="Cao W.C."/>
        </authorList>
    </citation>
    <scope>NUCLEOTIDE SEQUENCE</scope>
    <source>
        <strain evidence="2">Rmic-2018</strain>
    </source>
</reference>
<evidence type="ECO:0000313" key="2">
    <source>
        <dbReference type="EMBL" id="KAH8019924.1"/>
    </source>
</evidence>
<evidence type="ECO:0000313" key="3">
    <source>
        <dbReference type="Proteomes" id="UP000821866"/>
    </source>
</evidence>
<dbReference type="EMBL" id="JABSTU010000010">
    <property type="protein sequence ID" value="KAH8019924.1"/>
    <property type="molecule type" value="Genomic_DNA"/>
</dbReference>
<protein>
    <submittedName>
        <fullName evidence="2">Uncharacterized protein</fullName>
    </submittedName>
</protein>
<proteinExistence type="predicted"/>
<comment type="caution">
    <text evidence="2">The sequence shown here is derived from an EMBL/GenBank/DDBJ whole genome shotgun (WGS) entry which is preliminary data.</text>
</comment>
<dbReference type="Proteomes" id="UP000821866">
    <property type="component" value="Chromosome 8"/>
</dbReference>
<dbReference type="AlphaFoldDB" id="A0A9J6DCP6"/>
<organism evidence="2 3">
    <name type="scientific">Rhipicephalus microplus</name>
    <name type="common">Cattle tick</name>
    <name type="synonym">Boophilus microplus</name>
    <dbReference type="NCBI Taxonomy" id="6941"/>
    <lineage>
        <taxon>Eukaryota</taxon>
        <taxon>Metazoa</taxon>
        <taxon>Ecdysozoa</taxon>
        <taxon>Arthropoda</taxon>
        <taxon>Chelicerata</taxon>
        <taxon>Arachnida</taxon>
        <taxon>Acari</taxon>
        <taxon>Parasitiformes</taxon>
        <taxon>Ixodida</taxon>
        <taxon>Ixodoidea</taxon>
        <taxon>Ixodidae</taxon>
        <taxon>Rhipicephalinae</taxon>
        <taxon>Rhipicephalus</taxon>
        <taxon>Boophilus</taxon>
    </lineage>
</organism>
<reference evidence="2" key="2">
    <citation type="submission" date="2021-09" db="EMBL/GenBank/DDBJ databases">
        <authorList>
            <person name="Jia N."/>
            <person name="Wang J."/>
            <person name="Shi W."/>
            <person name="Du L."/>
            <person name="Sun Y."/>
            <person name="Zhan W."/>
            <person name="Jiang J."/>
            <person name="Wang Q."/>
            <person name="Zhang B."/>
            <person name="Ji P."/>
            <person name="Sakyi L.B."/>
            <person name="Cui X."/>
            <person name="Yuan T."/>
            <person name="Jiang B."/>
            <person name="Yang W."/>
            <person name="Lam T.T.-Y."/>
            <person name="Chang Q."/>
            <person name="Ding S."/>
            <person name="Wang X."/>
            <person name="Zhu J."/>
            <person name="Ruan X."/>
            <person name="Zhao L."/>
            <person name="Wei J."/>
            <person name="Que T."/>
            <person name="Du C."/>
            <person name="Cheng J."/>
            <person name="Dai P."/>
            <person name="Han X."/>
            <person name="Huang E."/>
            <person name="Gao Y."/>
            <person name="Liu J."/>
            <person name="Shao H."/>
            <person name="Ye R."/>
            <person name="Li L."/>
            <person name="Wei W."/>
            <person name="Wang X."/>
            <person name="Wang C."/>
            <person name="Huo Q."/>
            <person name="Li W."/>
            <person name="Guo W."/>
            <person name="Chen H."/>
            <person name="Chen S."/>
            <person name="Zhou L."/>
            <person name="Zhou L."/>
            <person name="Ni X."/>
            <person name="Tian J."/>
            <person name="Zhou Y."/>
            <person name="Sheng Y."/>
            <person name="Liu T."/>
            <person name="Pan Y."/>
            <person name="Xia L."/>
            <person name="Li J."/>
            <person name="Zhao F."/>
            <person name="Cao W."/>
        </authorList>
    </citation>
    <scope>NUCLEOTIDE SEQUENCE</scope>
    <source>
        <strain evidence="2">Rmic-2018</strain>
        <tissue evidence="2">Larvae</tissue>
    </source>
</reference>
<accession>A0A9J6DCP6</accession>
<feature type="region of interest" description="Disordered" evidence="1">
    <location>
        <begin position="1"/>
        <end position="107"/>
    </location>
</feature>
<evidence type="ECO:0000256" key="1">
    <source>
        <dbReference type="SAM" id="MobiDB-lite"/>
    </source>
</evidence>
<gene>
    <name evidence="2" type="ORF">HPB51_023566</name>
</gene>
<keyword evidence="3" id="KW-1185">Reference proteome</keyword>
<sequence>MSATAAQRRPKPCNEARQTRRQPRGPRLRNLPRAGMPINSCGGHFKDRCGRGRRRMPGREPRGTACVKRVSSPDDGQTLGRREQLEPEAQAPRTGLSSDAAALRPRPNVSVKRSHFSLVSLCTVGSFYSEMNAQRLLSLDATRLLQKPKNVERDACAYVDDKAAQPLKGNSGTFSTMLR</sequence>
<name>A0A9J6DCP6_RHIMP</name>